<dbReference type="Pfam" id="PF00884">
    <property type="entry name" value="Sulfatase"/>
    <property type="match status" value="1"/>
</dbReference>
<evidence type="ECO:0000313" key="2">
    <source>
        <dbReference type="EMBL" id="TJY64035.1"/>
    </source>
</evidence>
<name>A0A4U0GXW3_9SPHI</name>
<feature type="domain" description="Sulfatase N-terminal" evidence="1">
    <location>
        <begin position="10"/>
        <end position="282"/>
    </location>
</feature>
<protein>
    <submittedName>
        <fullName evidence="2">Sulfatase</fullName>
    </submittedName>
</protein>
<gene>
    <name evidence="2" type="ORF">FAZ19_17105</name>
</gene>
<dbReference type="InterPro" id="IPR000917">
    <property type="entry name" value="Sulfatase_N"/>
</dbReference>
<proteinExistence type="predicted"/>
<evidence type="ECO:0000313" key="3">
    <source>
        <dbReference type="Proteomes" id="UP000309872"/>
    </source>
</evidence>
<comment type="caution">
    <text evidence="2">The sequence shown here is derived from an EMBL/GenBank/DDBJ whole genome shotgun (WGS) entry which is preliminary data.</text>
</comment>
<dbReference type="InterPro" id="IPR052701">
    <property type="entry name" value="GAG_Ulvan_Degrading_Sulfatases"/>
</dbReference>
<dbReference type="OrthoDB" id="975025at2"/>
<dbReference type="EMBL" id="SUKA01000005">
    <property type="protein sequence ID" value="TJY64035.1"/>
    <property type="molecule type" value="Genomic_DNA"/>
</dbReference>
<keyword evidence="3" id="KW-1185">Reference proteome</keyword>
<dbReference type="Gene3D" id="3.40.720.10">
    <property type="entry name" value="Alkaline Phosphatase, subunit A"/>
    <property type="match status" value="1"/>
</dbReference>
<dbReference type="PANTHER" id="PTHR43751:SF1">
    <property type="entry name" value="SULFATASE ATSG-RELATED"/>
    <property type="match status" value="1"/>
</dbReference>
<dbReference type="Proteomes" id="UP000309872">
    <property type="component" value="Unassembled WGS sequence"/>
</dbReference>
<organism evidence="2 3">
    <name type="scientific">Sphingobacterium alkalisoli</name>
    <dbReference type="NCBI Taxonomy" id="1874115"/>
    <lineage>
        <taxon>Bacteria</taxon>
        <taxon>Pseudomonadati</taxon>
        <taxon>Bacteroidota</taxon>
        <taxon>Sphingobacteriia</taxon>
        <taxon>Sphingobacteriales</taxon>
        <taxon>Sphingobacteriaceae</taxon>
        <taxon>Sphingobacterium</taxon>
    </lineage>
</organism>
<reference evidence="2 3" key="1">
    <citation type="submission" date="2019-04" db="EMBL/GenBank/DDBJ databases">
        <title>Sphingobacterium olei sp. nov., isolated from oil-contaminated soil.</title>
        <authorList>
            <person name="Liu B."/>
        </authorList>
    </citation>
    <scope>NUCLEOTIDE SEQUENCE [LARGE SCALE GENOMIC DNA]</scope>
    <source>
        <strain evidence="2 3">Y3L14</strain>
    </source>
</reference>
<dbReference type="PANTHER" id="PTHR43751">
    <property type="entry name" value="SULFATASE"/>
    <property type="match status" value="1"/>
</dbReference>
<dbReference type="CDD" id="cd16027">
    <property type="entry name" value="SGSH"/>
    <property type="match status" value="1"/>
</dbReference>
<dbReference type="InterPro" id="IPR017850">
    <property type="entry name" value="Alkaline_phosphatase_core_sf"/>
</dbReference>
<dbReference type="SUPFAM" id="SSF53649">
    <property type="entry name" value="Alkaline phosphatase-like"/>
    <property type="match status" value="1"/>
</dbReference>
<sequence length="439" mass="49889">MASSSKANRPNILVIMADDLDSRQLSCYGGMNLQTTHIDRLASEGVKFNNLVASEAMCVPTRASLFTGLYPVRHGAYQNHKPVNPDLKSVVHYLAEQGYRVGLTGKDHVTKPRSIFPFRIVPGFEKNCIATTDEYFLDSIAHFIEEEEPYCLFVMSANPHAPWTVGDPSEFDKDKLILPAHWVDTDLTRRQFVKYLAEVRRLDNQVGDVLKLLEQQNQLDNTIVIFLGEQGPQFPGGKWTLYDNGQLSSMLIRWPGIIPPGSTTDAIVQYEDIMPTLFAIAGGASLESLDGRSFLPVIKDPKRSFRKYAYGIHNNIPEGPSYPIRSIRNDRFKLILNLKANQRYHIKYMTDTTNMQQVYTSWVAKGKNDKESDKLAQRIVKHSPVEFYDLQNDPYELENQSDNPAYHSTIAEMKEELLNWMEKQGDTGIALDIPIERNN</sequence>
<evidence type="ECO:0000259" key="1">
    <source>
        <dbReference type="Pfam" id="PF00884"/>
    </source>
</evidence>
<accession>A0A4U0GXW3</accession>
<dbReference type="AlphaFoldDB" id="A0A4U0GXW3"/>